<accession>A0AAW0FR55</accession>
<organism evidence="1 2">
    <name type="scientific">Cerrena zonata</name>
    <dbReference type="NCBI Taxonomy" id="2478898"/>
    <lineage>
        <taxon>Eukaryota</taxon>
        <taxon>Fungi</taxon>
        <taxon>Dikarya</taxon>
        <taxon>Basidiomycota</taxon>
        <taxon>Agaricomycotina</taxon>
        <taxon>Agaricomycetes</taxon>
        <taxon>Polyporales</taxon>
        <taxon>Cerrenaceae</taxon>
        <taxon>Cerrena</taxon>
    </lineage>
</organism>
<reference evidence="1 2" key="1">
    <citation type="submission" date="2022-09" db="EMBL/GenBank/DDBJ databases">
        <authorList>
            <person name="Palmer J.M."/>
        </authorList>
    </citation>
    <scope>NUCLEOTIDE SEQUENCE [LARGE SCALE GENOMIC DNA]</scope>
    <source>
        <strain evidence="1 2">DSM 7382</strain>
    </source>
</reference>
<keyword evidence="2" id="KW-1185">Reference proteome</keyword>
<sequence length="103" mass="11681">MSRCVPHELDKPSLSHPSSRCYVELNRGTSSYIRVNRVMGWLNTTLTRYTLPSLLLHPTTPSWLSSHPPTTLSFVDGQVSMFLSQLELPPRDVMMQELVSIPI</sequence>
<name>A0AAW0FR55_9APHY</name>
<proteinExistence type="predicted"/>
<gene>
    <name evidence="1" type="ORF">QCA50_017788</name>
</gene>
<dbReference type="AlphaFoldDB" id="A0AAW0FR55"/>
<protein>
    <submittedName>
        <fullName evidence="1">Uncharacterized protein</fullName>
    </submittedName>
</protein>
<dbReference type="EMBL" id="JASBNA010000062">
    <property type="protein sequence ID" value="KAK7679210.1"/>
    <property type="molecule type" value="Genomic_DNA"/>
</dbReference>
<evidence type="ECO:0000313" key="2">
    <source>
        <dbReference type="Proteomes" id="UP001385951"/>
    </source>
</evidence>
<dbReference type="Proteomes" id="UP001385951">
    <property type="component" value="Unassembled WGS sequence"/>
</dbReference>
<comment type="caution">
    <text evidence="1">The sequence shown here is derived from an EMBL/GenBank/DDBJ whole genome shotgun (WGS) entry which is preliminary data.</text>
</comment>
<evidence type="ECO:0000313" key="1">
    <source>
        <dbReference type="EMBL" id="KAK7679210.1"/>
    </source>
</evidence>